<gene>
    <name evidence="4" type="ORF">Tci_035787</name>
</gene>
<protein>
    <submittedName>
        <fullName evidence="4">Retrovirus-related Pol polyprotein from transposon TNT 1-94</fullName>
    </submittedName>
</protein>
<dbReference type="PROSITE" id="PS50158">
    <property type="entry name" value="ZF_CCHC"/>
    <property type="match status" value="1"/>
</dbReference>
<keyword evidence="2" id="KW-0175">Coiled coil</keyword>
<keyword evidence="1" id="KW-0862">Zinc</keyword>
<dbReference type="EMBL" id="BKCJ010004913">
    <property type="protein sequence ID" value="GEU63809.1"/>
    <property type="molecule type" value="Genomic_DNA"/>
</dbReference>
<dbReference type="Gene3D" id="4.10.60.10">
    <property type="entry name" value="Zinc finger, CCHC-type"/>
    <property type="match status" value="1"/>
</dbReference>
<feature type="domain" description="CCHC-type" evidence="3">
    <location>
        <begin position="156"/>
        <end position="171"/>
    </location>
</feature>
<evidence type="ECO:0000256" key="2">
    <source>
        <dbReference type="SAM" id="Coils"/>
    </source>
</evidence>
<keyword evidence="1" id="KW-0863">Zinc-finger</keyword>
<dbReference type="GO" id="GO:0008270">
    <property type="term" value="F:zinc ion binding"/>
    <property type="evidence" value="ECO:0007669"/>
    <property type="project" value="UniProtKB-KW"/>
</dbReference>
<evidence type="ECO:0000256" key="1">
    <source>
        <dbReference type="PROSITE-ProRule" id="PRU00047"/>
    </source>
</evidence>
<dbReference type="GO" id="GO:0003676">
    <property type="term" value="F:nucleic acid binding"/>
    <property type="evidence" value="ECO:0007669"/>
    <property type="project" value="InterPro"/>
</dbReference>
<dbReference type="AlphaFoldDB" id="A0A6L2LRN4"/>
<dbReference type="Pfam" id="PF07727">
    <property type="entry name" value="RVT_2"/>
    <property type="match status" value="1"/>
</dbReference>
<comment type="caution">
    <text evidence="4">The sequence shown here is derived from an EMBL/GenBank/DDBJ whole genome shotgun (WGS) entry which is preliminary data.</text>
</comment>
<sequence length="574" mass="66726">MELYMMNRQHRRMILEFDENGPLIWPTIEENGVSRPQKYFELTPTKAIQADCDVKVTNIILQGLLPEVYALVSNHKVAKELWERIQLLMEGTSLTKQKRECKLYDEFNKFAYKKGEHYSDFTTNTERQVSFANGTTKTYRPGASRNNYRKQRTVICYNCKREGHMSKQCTKPKRKRYDAWFKDKVLLVQAQANGQILHEEELAFLVDPEITEGQATQTAITHNAAYQADDLDAYDSDCDELNTAKLSSGIIYLIMGQSVSNQSASNFDQYFELNELKAQSQEKDTVIRKLKERLKSLIRNVNEDKVKKDIDEIETINIEMDHKVVQIVLWYLDSACSKHMTGDLSRLTNFVNKFLGKILKNKARLVARGYRQEEGIDFEKSFDLVARLDAIQIFLAFVAYMNMIVYQMDVKTTFLNGIPREEVYVSQPDGFVDKDNLNHVYKLKKALYGLKQALCVCDPMDTPMVEKSKLDEDPQGKAFDPIHYHEKLTDYVLGFNKIPMYCDNKSAIALCCNNVQHSRSKHIDIIFHFIKEQVENRVVERYFVNMEYQLVEKAQIVLQIKHKPLHGHKVDHAR</sequence>
<evidence type="ECO:0000259" key="3">
    <source>
        <dbReference type="PROSITE" id="PS50158"/>
    </source>
</evidence>
<dbReference type="SUPFAM" id="SSF57756">
    <property type="entry name" value="Retrovirus zinc finger-like domains"/>
    <property type="match status" value="1"/>
</dbReference>
<dbReference type="InterPro" id="IPR013103">
    <property type="entry name" value="RVT_2"/>
</dbReference>
<reference evidence="4" key="1">
    <citation type="journal article" date="2019" name="Sci. Rep.">
        <title>Draft genome of Tanacetum cinerariifolium, the natural source of mosquito coil.</title>
        <authorList>
            <person name="Yamashiro T."/>
            <person name="Shiraishi A."/>
            <person name="Satake H."/>
            <person name="Nakayama K."/>
        </authorList>
    </citation>
    <scope>NUCLEOTIDE SEQUENCE</scope>
</reference>
<name>A0A6L2LRN4_TANCI</name>
<dbReference type="Pfam" id="PF00098">
    <property type="entry name" value="zf-CCHC"/>
    <property type="match status" value="1"/>
</dbReference>
<dbReference type="InterPro" id="IPR036875">
    <property type="entry name" value="Znf_CCHC_sf"/>
</dbReference>
<evidence type="ECO:0000313" key="4">
    <source>
        <dbReference type="EMBL" id="GEU63809.1"/>
    </source>
</evidence>
<accession>A0A6L2LRN4</accession>
<dbReference type="InterPro" id="IPR001878">
    <property type="entry name" value="Znf_CCHC"/>
</dbReference>
<dbReference type="SMART" id="SM00343">
    <property type="entry name" value="ZnF_C2HC"/>
    <property type="match status" value="1"/>
</dbReference>
<proteinExistence type="predicted"/>
<feature type="coiled-coil region" evidence="2">
    <location>
        <begin position="273"/>
        <end position="307"/>
    </location>
</feature>
<organism evidence="4">
    <name type="scientific">Tanacetum cinerariifolium</name>
    <name type="common">Dalmatian daisy</name>
    <name type="synonym">Chrysanthemum cinerariifolium</name>
    <dbReference type="NCBI Taxonomy" id="118510"/>
    <lineage>
        <taxon>Eukaryota</taxon>
        <taxon>Viridiplantae</taxon>
        <taxon>Streptophyta</taxon>
        <taxon>Embryophyta</taxon>
        <taxon>Tracheophyta</taxon>
        <taxon>Spermatophyta</taxon>
        <taxon>Magnoliopsida</taxon>
        <taxon>eudicotyledons</taxon>
        <taxon>Gunneridae</taxon>
        <taxon>Pentapetalae</taxon>
        <taxon>asterids</taxon>
        <taxon>campanulids</taxon>
        <taxon>Asterales</taxon>
        <taxon>Asteraceae</taxon>
        <taxon>Asteroideae</taxon>
        <taxon>Anthemideae</taxon>
        <taxon>Anthemidinae</taxon>
        <taxon>Tanacetum</taxon>
    </lineage>
</organism>
<keyword evidence="1" id="KW-0479">Metal-binding</keyword>
<dbReference type="CDD" id="cd09272">
    <property type="entry name" value="RNase_HI_RT_Ty1"/>
    <property type="match status" value="1"/>
</dbReference>